<feature type="domain" description="SCP2" evidence="1">
    <location>
        <begin position="17"/>
        <end position="113"/>
    </location>
</feature>
<accession>A0A1G6MWH9</accession>
<dbReference type="Proteomes" id="UP000199387">
    <property type="component" value="Unassembled WGS sequence"/>
</dbReference>
<dbReference type="RefSeq" id="WP_091570115.1">
    <property type="nucleotide sequence ID" value="NZ_FMZA01000011.1"/>
</dbReference>
<dbReference type="EMBL" id="FMZA01000011">
    <property type="protein sequence ID" value="SDC59614.1"/>
    <property type="molecule type" value="Genomic_DNA"/>
</dbReference>
<dbReference type="AlphaFoldDB" id="A0A1G6MWH9"/>
<gene>
    <name evidence="2" type="ORF">SAMN04488112_11111</name>
</gene>
<dbReference type="InterPro" id="IPR036527">
    <property type="entry name" value="SCP2_sterol-bd_dom_sf"/>
</dbReference>
<keyword evidence="3" id="KW-1185">Reference proteome</keyword>
<dbReference type="GO" id="GO:0005829">
    <property type="term" value="C:cytosol"/>
    <property type="evidence" value="ECO:0007669"/>
    <property type="project" value="TreeGrafter"/>
</dbReference>
<proteinExistence type="predicted"/>
<evidence type="ECO:0000313" key="2">
    <source>
        <dbReference type="EMBL" id="SDC59614.1"/>
    </source>
</evidence>
<evidence type="ECO:0000259" key="1">
    <source>
        <dbReference type="Pfam" id="PF02036"/>
    </source>
</evidence>
<dbReference type="SUPFAM" id="SSF55718">
    <property type="entry name" value="SCP-like"/>
    <property type="match status" value="1"/>
</dbReference>
<sequence>MAKNIQEYTVDEAWEEIEKNLQADPKPIEGLNVVYQYDITGEEEGTYQLHLSDGKAKVEKGTPAEPDCTLQMGASDFKDLLVGNLNGTAAFMSGKLKVKGDIGLAIKLESLLRKYDTSQYK</sequence>
<dbReference type="Gene3D" id="3.30.1050.10">
    <property type="entry name" value="SCP2 sterol-binding domain"/>
    <property type="match status" value="1"/>
</dbReference>
<dbReference type="STRING" id="1236220.SAMN04488112_11111"/>
<dbReference type="PANTHER" id="PTHR10094:SF25">
    <property type="entry name" value="SCP2 STEROL-BINDING DOMAIN-CONTAINING PROTEIN 1"/>
    <property type="match status" value="1"/>
</dbReference>
<dbReference type="InterPro" id="IPR003033">
    <property type="entry name" value="SCP2_sterol-bd_dom"/>
</dbReference>
<evidence type="ECO:0000313" key="3">
    <source>
        <dbReference type="Proteomes" id="UP000199387"/>
    </source>
</evidence>
<dbReference type="Pfam" id="PF02036">
    <property type="entry name" value="SCP2"/>
    <property type="match status" value="1"/>
</dbReference>
<dbReference type="PANTHER" id="PTHR10094">
    <property type="entry name" value="STEROL CARRIER PROTEIN 2 SCP-2 FAMILY PROTEIN"/>
    <property type="match status" value="1"/>
</dbReference>
<name>A0A1G6MWH9_9BACL</name>
<organism evidence="2 3">
    <name type="scientific">Melghirimyces thermohalophilus</name>
    <dbReference type="NCBI Taxonomy" id="1236220"/>
    <lineage>
        <taxon>Bacteria</taxon>
        <taxon>Bacillati</taxon>
        <taxon>Bacillota</taxon>
        <taxon>Bacilli</taxon>
        <taxon>Bacillales</taxon>
        <taxon>Thermoactinomycetaceae</taxon>
        <taxon>Melghirimyces</taxon>
    </lineage>
</organism>
<dbReference type="OrthoDB" id="9804656at2"/>
<protein>
    <submittedName>
        <fullName evidence="2">SCP-2 sterol transfer family protein</fullName>
    </submittedName>
</protein>
<reference evidence="2 3" key="1">
    <citation type="submission" date="2016-10" db="EMBL/GenBank/DDBJ databases">
        <authorList>
            <person name="de Groot N.N."/>
        </authorList>
    </citation>
    <scope>NUCLEOTIDE SEQUENCE [LARGE SCALE GENOMIC DNA]</scope>
    <source>
        <strain evidence="2 3">DSM 45514</strain>
    </source>
</reference>